<sequence length="125" mass="14042">MDAPPVIPHAAHRDSFNPSYGPHDVHPTHLSDESFNPAAQSSLTGKRWNVHACEYDYARDLHPSVHPRASLQRFCRGGTGEQRNPTTSSHRTCYRSHQLHVPTQQVKLRTCDVMLRCDAVACCRG</sequence>
<dbReference type="Proteomes" id="UP000593565">
    <property type="component" value="Unassembled WGS sequence"/>
</dbReference>
<dbReference type="EMBL" id="JAAGNN010000001">
    <property type="protein sequence ID" value="KAF4093761.1"/>
    <property type="molecule type" value="Genomic_DNA"/>
</dbReference>
<protein>
    <submittedName>
        <fullName evidence="2">Uncharacterized protein</fullName>
    </submittedName>
</protein>
<evidence type="ECO:0000313" key="3">
    <source>
        <dbReference type="Proteomes" id="UP000593565"/>
    </source>
</evidence>
<organism evidence="2 3">
    <name type="scientific">Ameiurus melas</name>
    <name type="common">Black bullhead</name>
    <name type="synonym">Silurus melas</name>
    <dbReference type="NCBI Taxonomy" id="219545"/>
    <lineage>
        <taxon>Eukaryota</taxon>
        <taxon>Metazoa</taxon>
        <taxon>Chordata</taxon>
        <taxon>Craniata</taxon>
        <taxon>Vertebrata</taxon>
        <taxon>Euteleostomi</taxon>
        <taxon>Actinopterygii</taxon>
        <taxon>Neopterygii</taxon>
        <taxon>Teleostei</taxon>
        <taxon>Ostariophysi</taxon>
        <taxon>Siluriformes</taxon>
        <taxon>Ictaluridae</taxon>
        <taxon>Ameiurus</taxon>
    </lineage>
</organism>
<evidence type="ECO:0000256" key="1">
    <source>
        <dbReference type="SAM" id="MobiDB-lite"/>
    </source>
</evidence>
<keyword evidence="3" id="KW-1185">Reference proteome</keyword>
<comment type="caution">
    <text evidence="2">The sequence shown here is derived from an EMBL/GenBank/DDBJ whole genome shotgun (WGS) entry which is preliminary data.</text>
</comment>
<name>A0A7J6BI11_AMEME</name>
<feature type="region of interest" description="Disordered" evidence="1">
    <location>
        <begin position="1"/>
        <end position="41"/>
    </location>
</feature>
<accession>A0A7J6BI11</accession>
<dbReference type="AlphaFoldDB" id="A0A7J6BI11"/>
<reference evidence="2 3" key="1">
    <citation type="submission" date="2020-02" db="EMBL/GenBank/DDBJ databases">
        <title>A chromosome-scale genome assembly of the black bullhead catfish (Ameiurus melas).</title>
        <authorList>
            <person name="Wen M."/>
            <person name="Zham M."/>
            <person name="Cabau C."/>
            <person name="Klopp C."/>
            <person name="Donnadieu C."/>
            <person name="Roques C."/>
            <person name="Bouchez O."/>
            <person name="Lampietro C."/>
            <person name="Jouanno E."/>
            <person name="Herpin A."/>
            <person name="Louis A."/>
            <person name="Berthelot C."/>
            <person name="Parey E."/>
            <person name="Roest-Crollius H."/>
            <person name="Braasch I."/>
            <person name="Postlethwait J."/>
            <person name="Robinson-Rechavi M."/>
            <person name="Echchiki A."/>
            <person name="Begum T."/>
            <person name="Montfort J."/>
            <person name="Schartl M."/>
            <person name="Bobe J."/>
            <person name="Guiguen Y."/>
        </authorList>
    </citation>
    <scope>NUCLEOTIDE SEQUENCE [LARGE SCALE GENOMIC DNA]</scope>
    <source>
        <strain evidence="2">M_S1</strain>
        <tissue evidence="2">Blood</tissue>
    </source>
</reference>
<evidence type="ECO:0000313" key="2">
    <source>
        <dbReference type="EMBL" id="KAF4093761.1"/>
    </source>
</evidence>
<proteinExistence type="predicted"/>
<gene>
    <name evidence="2" type="ORF">AMELA_G00005620</name>
</gene>
<feature type="compositionally biased region" description="Basic and acidic residues" evidence="1">
    <location>
        <begin position="23"/>
        <end position="32"/>
    </location>
</feature>